<dbReference type="PROSITE" id="PS50105">
    <property type="entry name" value="SAM_DOMAIN"/>
    <property type="match status" value="1"/>
</dbReference>
<name>A0A8H6FG66_9LECA</name>
<proteinExistence type="predicted"/>
<accession>A0A8H6FG66</accession>
<dbReference type="SUPFAM" id="SSF50729">
    <property type="entry name" value="PH domain-like"/>
    <property type="match status" value="1"/>
</dbReference>
<dbReference type="InterPro" id="IPR001660">
    <property type="entry name" value="SAM"/>
</dbReference>
<dbReference type="SMART" id="SM00233">
    <property type="entry name" value="PH"/>
    <property type="match status" value="1"/>
</dbReference>
<feature type="compositionally biased region" description="Polar residues" evidence="1">
    <location>
        <begin position="246"/>
        <end position="261"/>
    </location>
</feature>
<keyword evidence="5" id="KW-1185">Reference proteome</keyword>
<dbReference type="InterPro" id="IPR013761">
    <property type="entry name" value="SAM/pointed_sf"/>
</dbReference>
<dbReference type="PROSITE" id="PS50003">
    <property type="entry name" value="PH_DOMAIN"/>
    <property type="match status" value="1"/>
</dbReference>
<evidence type="ECO:0000256" key="1">
    <source>
        <dbReference type="SAM" id="MobiDB-lite"/>
    </source>
</evidence>
<dbReference type="GeneID" id="59336942"/>
<dbReference type="SMART" id="SM00454">
    <property type="entry name" value="SAM"/>
    <property type="match status" value="1"/>
</dbReference>
<feature type="region of interest" description="Disordered" evidence="1">
    <location>
        <begin position="238"/>
        <end position="301"/>
    </location>
</feature>
<evidence type="ECO:0000313" key="4">
    <source>
        <dbReference type="EMBL" id="KAF6227105.1"/>
    </source>
</evidence>
<dbReference type="Pfam" id="PF00169">
    <property type="entry name" value="PH"/>
    <property type="match status" value="1"/>
</dbReference>
<dbReference type="EMBL" id="JACCJB010000005">
    <property type="protein sequence ID" value="KAF6227105.1"/>
    <property type="molecule type" value="Genomic_DNA"/>
</dbReference>
<dbReference type="CDD" id="cd09535">
    <property type="entry name" value="SAM_BOI-like_fungal"/>
    <property type="match status" value="1"/>
</dbReference>
<dbReference type="InterPro" id="IPR001849">
    <property type="entry name" value="PH_domain"/>
</dbReference>
<comment type="caution">
    <text evidence="4">The sequence shown here is derived from an EMBL/GenBank/DDBJ whole genome shotgun (WGS) entry which is preliminary data.</text>
</comment>
<dbReference type="Pfam" id="PF07647">
    <property type="entry name" value="SAM_2"/>
    <property type="match status" value="1"/>
</dbReference>
<dbReference type="AlphaFoldDB" id="A0A8H6FG66"/>
<dbReference type="Proteomes" id="UP000593566">
    <property type="component" value="Unassembled WGS sequence"/>
</dbReference>
<dbReference type="RefSeq" id="XP_037155413.1">
    <property type="nucleotide sequence ID" value="XM_037299412.1"/>
</dbReference>
<dbReference type="Gene3D" id="2.30.29.30">
    <property type="entry name" value="Pleckstrin-homology domain (PH domain)/Phosphotyrosine-binding domain (PTB)"/>
    <property type="match status" value="1"/>
</dbReference>
<dbReference type="InterPro" id="IPR011993">
    <property type="entry name" value="PH-like_dom_sf"/>
</dbReference>
<organism evidence="4 5">
    <name type="scientific">Letharia lupina</name>
    <dbReference type="NCBI Taxonomy" id="560253"/>
    <lineage>
        <taxon>Eukaryota</taxon>
        <taxon>Fungi</taxon>
        <taxon>Dikarya</taxon>
        <taxon>Ascomycota</taxon>
        <taxon>Pezizomycotina</taxon>
        <taxon>Lecanoromycetes</taxon>
        <taxon>OSLEUM clade</taxon>
        <taxon>Lecanoromycetidae</taxon>
        <taxon>Lecanorales</taxon>
        <taxon>Lecanorineae</taxon>
        <taxon>Parmeliaceae</taxon>
        <taxon>Letharia</taxon>
    </lineage>
</organism>
<gene>
    <name evidence="4" type="ORF">HO133_008546</name>
</gene>
<dbReference type="Gene3D" id="1.10.150.50">
    <property type="entry name" value="Transcription Factor, Ets-1"/>
    <property type="match status" value="1"/>
</dbReference>
<feature type="domain" description="PH" evidence="2">
    <location>
        <begin position="610"/>
        <end position="739"/>
    </location>
</feature>
<feature type="domain" description="SAM" evidence="3">
    <location>
        <begin position="169"/>
        <end position="233"/>
    </location>
</feature>
<evidence type="ECO:0000259" key="2">
    <source>
        <dbReference type="PROSITE" id="PS50003"/>
    </source>
</evidence>
<evidence type="ECO:0000313" key="5">
    <source>
        <dbReference type="Proteomes" id="UP000593566"/>
    </source>
</evidence>
<reference evidence="4 5" key="1">
    <citation type="journal article" date="2020" name="Genomics">
        <title>Complete, high-quality genomes from long-read metagenomic sequencing of two wolf lichen thalli reveals enigmatic genome architecture.</title>
        <authorList>
            <person name="McKenzie S.K."/>
            <person name="Walston R.F."/>
            <person name="Allen J.L."/>
        </authorList>
    </citation>
    <scope>NUCLEOTIDE SEQUENCE [LARGE SCALE GENOMIC DNA]</scope>
    <source>
        <strain evidence="4">WasteWater1</strain>
    </source>
</reference>
<evidence type="ECO:0000259" key="3">
    <source>
        <dbReference type="PROSITE" id="PS50105"/>
    </source>
</evidence>
<sequence length="756" mass="84441">MAFMPMAQPRGIEMFQKGNVQSVFVQPSAPRPVSQATEMYDTEFEEDLSDFEEYSGRRSEESFGNRSNTTVSTFEEIQTPALNDFGGFNFQLQLQQEKQGPTKPVEGPIGPHLFRISQDSTRTQEHDIYLDWSPVLPQDLSAGPKPILTTERQQKVEKAPHNSVPLQAWTPQQVGCWMTAAGLESSLVQKFRMHDISGAILKDLQFGDLKELGIVSFGQRHQLWDAIRNLRGGLSVPSTPADDPCYSSTSPNTSAAPQQPIRQRRADDCSNPSSPDDDKAKSPTVGRRRARRAVRPDDVISPGESASIVAIEQLLPEPHHCSKGENCSKYKKYQRKMARFAKEFPMELEQYQDANAAPSEVSMRPMSEAVPSVVASSDLLGPGRLPALRLDEDLLRVVQTRDPQENVRQFLNFQHLDEPPEESSTSPYEMFPPLSPPGPTQAPHSNLSLLPKLTIPTIQPQDALSANRTAVPLRQNYTPITALYTKNENNGSNIFRLGSPASAMDVPVTAIPLGPIERDASQSVPPSMRLGGDPIYRSNSRADHRQQFRQQFSPVDRRQALSPIPRAQTANPIERSSSHRHQPRFAMAPLRETFLSPIDGQDELTPTANDVNYAGWMKKRKTKMLRHEWHENHFRLNGTRLAMHRDEKVNDALEYIDVDEYAVACSSLASNKLNAAFKSLKLSSKKKDGDDHSAFSFQLVPAAEKKGILGAATGKTHHFAVKSRDERIDWMRELMLAKARQQKADGCEINVNGSMI</sequence>
<dbReference type="SUPFAM" id="SSF47769">
    <property type="entry name" value="SAM/Pointed domain"/>
    <property type="match status" value="1"/>
</dbReference>
<protein>
    <submittedName>
        <fullName evidence="4">Uncharacterized protein</fullName>
    </submittedName>
</protein>